<protein>
    <submittedName>
        <fullName evidence="2">Putative lipoprotein</fullName>
    </submittedName>
</protein>
<evidence type="ECO:0000313" key="2">
    <source>
        <dbReference type="EMBL" id="ERJ99278.1"/>
    </source>
</evidence>
<keyword evidence="1" id="KW-0732">Signal</keyword>
<sequence length="547" mass="59751">MKKYLFLSVALMLLATTGCSSDNNISETEEPAQEVQFSFVNEDFGEDETLTRAAATNKPQIVDLGDCEAEITVENEPAAKKTRGATSPATGYYTIRAYQSGTLKGEIKGTFSGGTFIPDAGTKKSIKLSHGNYDFVAFNDDVIVSGNDLTVSREKAKTAMISTVTAAINQDPDQTVTFTMKHVGARLRTQFVCQKDIPENITATLETTAANVIPTSVTYNLSTKSYTATNGAMVTETNNSPASTEAKYSASNYGQNYSYTSTSDYHYFLPTTESSKLKLTNISAGTVFWKPIGIFSVPQLNATLSMQAGKSYVVKIKLKPNYTYLMSDGTTGFLRETIYGDGPKIPIAVILDLGQHMALALKDANEGNDIIWCAGNYVTTWTDTNTHMTPNINDALNGLATSGYDETYDPSYSTNAVTGDKRKGKNPDFPAFKVAADYNSGVTYTGSPELQWYLPSLSDFKWMFSTLGFGNKAAVIKTNQQYGWYGALANSAFTQVGGTPLAIITYYFTSSDRDHSNAGIIHAYSSFVRWDTFPKSSNNRVRPFVRY</sequence>
<comment type="caution">
    <text evidence="2">The sequence shown here is derived from an EMBL/GenBank/DDBJ whole genome shotgun (WGS) entry which is preliminary data.</text>
</comment>
<dbReference type="RefSeq" id="WP_021584488.1">
    <property type="nucleotide sequence ID" value="NZ_AWET01000043.1"/>
</dbReference>
<accession>U2MJ37</accession>
<feature type="chain" id="PRO_5004632546" evidence="1">
    <location>
        <begin position="21"/>
        <end position="547"/>
    </location>
</feature>
<dbReference type="Proteomes" id="UP000016600">
    <property type="component" value="Unassembled WGS sequence"/>
</dbReference>
<keyword evidence="3" id="KW-1185">Reference proteome</keyword>
<name>U2MJ37_9BACT</name>
<dbReference type="PATRIC" id="fig|1081904.3.peg.1908"/>
<keyword evidence="2" id="KW-0449">Lipoprotein</keyword>
<evidence type="ECO:0000256" key="1">
    <source>
        <dbReference type="SAM" id="SignalP"/>
    </source>
</evidence>
<organism evidence="2 3">
    <name type="scientific">Hoylesella pleuritidis F0068</name>
    <dbReference type="NCBI Taxonomy" id="1081904"/>
    <lineage>
        <taxon>Bacteria</taxon>
        <taxon>Pseudomonadati</taxon>
        <taxon>Bacteroidota</taxon>
        <taxon>Bacteroidia</taxon>
        <taxon>Bacteroidales</taxon>
        <taxon>Prevotellaceae</taxon>
        <taxon>Hoylesella</taxon>
    </lineage>
</organism>
<gene>
    <name evidence="2" type="ORF">HMPREF1218_2279</name>
</gene>
<feature type="signal peptide" evidence="1">
    <location>
        <begin position="1"/>
        <end position="20"/>
    </location>
</feature>
<evidence type="ECO:0000313" key="3">
    <source>
        <dbReference type="Proteomes" id="UP000016600"/>
    </source>
</evidence>
<reference evidence="2 3" key="1">
    <citation type="submission" date="2013-08" db="EMBL/GenBank/DDBJ databases">
        <authorList>
            <person name="Durkin A.S."/>
            <person name="Haft D.R."/>
            <person name="McCorrison J."/>
            <person name="Torralba M."/>
            <person name="Gillis M."/>
            <person name="Haft D.H."/>
            <person name="Methe B."/>
            <person name="Sutton G."/>
            <person name="Nelson K.E."/>
        </authorList>
    </citation>
    <scope>NUCLEOTIDE SEQUENCE [LARGE SCALE GENOMIC DNA]</scope>
    <source>
        <strain evidence="2 3">F0068</strain>
    </source>
</reference>
<dbReference type="EMBL" id="AWET01000043">
    <property type="protein sequence ID" value="ERJ99278.1"/>
    <property type="molecule type" value="Genomic_DNA"/>
</dbReference>
<dbReference type="PROSITE" id="PS51257">
    <property type="entry name" value="PROKAR_LIPOPROTEIN"/>
    <property type="match status" value="1"/>
</dbReference>
<proteinExistence type="predicted"/>
<dbReference type="AlphaFoldDB" id="U2MJ37"/>